<dbReference type="RefSeq" id="WP_425309599.1">
    <property type="nucleotide sequence ID" value="NZ_CP154795.1"/>
</dbReference>
<dbReference type="Gene3D" id="3.20.20.150">
    <property type="entry name" value="Divalent-metal-dependent TIM barrel enzymes"/>
    <property type="match status" value="1"/>
</dbReference>
<dbReference type="PROSITE" id="PS00730">
    <property type="entry name" value="AP_NUCLEASE_F2_2"/>
    <property type="match status" value="1"/>
</dbReference>
<evidence type="ECO:0000313" key="1">
    <source>
        <dbReference type="EMBL" id="XAN08143.1"/>
    </source>
</evidence>
<proteinExistence type="predicted"/>
<name>A0ABZ3FQ03_9ACTN</name>
<dbReference type="EMBL" id="CP154795">
    <property type="protein sequence ID" value="XAN08143.1"/>
    <property type="molecule type" value="Genomic_DNA"/>
</dbReference>
<reference evidence="1 2" key="1">
    <citation type="submission" date="2024-04" db="EMBL/GenBank/DDBJ databases">
        <title>Isolation of an actinomycete strain from pig manure.</title>
        <authorList>
            <person name="Gong T."/>
            <person name="Yu Z."/>
            <person name="An M."/>
            <person name="Wei C."/>
            <person name="Yang W."/>
            <person name="Liu L."/>
        </authorList>
    </citation>
    <scope>NUCLEOTIDE SEQUENCE [LARGE SCALE GENOMIC DNA]</scope>
    <source>
        <strain evidence="1 2">ZF39</strain>
    </source>
</reference>
<sequence length="389" mass="42087">MTVVGAHAADRVLSYCTNVHPAEDLEGLLDQLDTFSGPIRQRLGWDTLGVGLWLPAPVAEELATSPAALARLGERLDANRLVVRTLNAFPYRGFHDDVVKKAVYRPAWGDPERSRYTLHCAQALAGLLPEGGQGSLSTVPLGWREGWTNEHDAAATAELAGVTRELAALHERTGRRVRLAIEPEPGCVLDQVSDLVGWLGPRVASRELDAAWLGVCLDTCHQAISFADPAADVAALREAGLSVVKIQASAAPEVPDPRDPEQRARISRFVEPRYLHQTRELGPGGQVTRVDDLDLALSGLPGAGPWRVHFHIPVHAEPAAPLRSTRDSIGAVLRALARHQDVGEADIEVETYTWAVLPPETAGVDLITGIAGELQWLAETVSTAWEDER</sequence>
<accession>A0ABZ3FQ03</accession>
<dbReference type="InterPro" id="IPR018246">
    <property type="entry name" value="AP_endonuc_F2_Zn_BS"/>
</dbReference>
<dbReference type="SUPFAM" id="SSF51658">
    <property type="entry name" value="Xylose isomerase-like"/>
    <property type="match status" value="1"/>
</dbReference>
<gene>
    <name evidence="1" type="primary">eboE</name>
    <name evidence="1" type="ORF">AADG42_12800</name>
</gene>
<protein>
    <submittedName>
        <fullName evidence="1">Metabolite traffic protein EboE</fullName>
    </submittedName>
</protein>
<dbReference type="Proteomes" id="UP001442841">
    <property type="component" value="Chromosome"/>
</dbReference>
<dbReference type="NCBIfam" id="NF035939">
    <property type="entry name" value="TIM_EboE"/>
    <property type="match status" value="1"/>
</dbReference>
<organism evidence="1 2">
    <name type="scientific">Ammonicoccus fulvus</name>
    <dbReference type="NCBI Taxonomy" id="3138240"/>
    <lineage>
        <taxon>Bacteria</taxon>
        <taxon>Bacillati</taxon>
        <taxon>Actinomycetota</taxon>
        <taxon>Actinomycetes</taxon>
        <taxon>Propionibacteriales</taxon>
        <taxon>Propionibacteriaceae</taxon>
        <taxon>Ammonicoccus</taxon>
    </lineage>
</organism>
<keyword evidence="2" id="KW-1185">Reference proteome</keyword>
<evidence type="ECO:0000313" key="2">
    <source>
        <dbReference type="Proteomes" id="UP001442841"/>
    </source>
</evidence>
<dbReference type="InterPro" id="IPR036237">
    <property type="entry name" value="Xyl_isomerase-like_sf"/>
</dbReference>